<dbReference type="SUPFAM" id="SSF54928">
    <property type="entry name" value="RNA-binding domain, RBD"/>
    <property type="match status" value="1"/>
</dbReference>
<feature type="compositionally biased region" description="Basic residues" evidence="1">
    <location>
        <begin position="1"/>
        <end position="16"/>
    </location>
</feature>
<evidence type="ECO:0000313" key="3">
    <source>
        <dbReference type="Proteomes" id="UP001219355"/>
    </source>
</evidence>
<feature type="compositionally biased region" description="Polar residues" evidence="1">
    <location>
        <begin position="757"/>
        <end position="768"/>
    </location>
</feature>
<feature type="compositionally biased region" description="Low complexity" evidence="1">
    <location>
        <begin position="742"/>
        <end position="754"/>
    </location>
</feature>
<feature type="region of interest" description="Disordered" evidence="1">
    <location>
        <begin position="733"/>
        <end position="777"/>
    </location>
</feature>
<sequence length="777" mass="86219">MARRIGPRYQKRRNKKSSNPSVALGESALTALNTPKPVSKHQEGSGEGEDMEWVHHESHNAAGDQKDGEDGYFRGESHMNPEAAPFVSAGGLQGLREQQQHNPVSLPQEIQVPTVESIPFYAQYSFPSVYNRPQTPYPTAYFPYYSQPYYPLYSPCFAYIPTSWSTLPCWGPCCYTSMSDPAGNNQKRQHWAYAPPTQELRPVAMNRAMPVPAPVQGPTNRPIFAPFVVNRTRPSQIGGLQPPIAPPARIQPLHQASELPKDAKQVPSQGNASQGSTAPKQQEYKGPFIVPPVIKPASIVPSVNTHSTVSQTESHKTTERVKEQTQQQGPVASVTRQMAATSLTNTNSIAVVEVNNISVTNNTILVQGKPFEIPIDDGVRYSIPPKGGVLKLMNIPYGISKQEVVHLMGRKAKLLPQHLGTPVHIIMDRSTAKTMDCYVEFFSTEDAKQTLEWLNRGLPGAPPRLGDRHIDVEMSSQDELLKDLFPRAKCIVWQNGKPILTPNNDAYSVGFQGFLTGEETFCMIRNAEMPKRAPFASKCPQRTYEALISTLYKFPWHATTLYTVEQRNSLYYACYRQLQALVPRVAEQKTLGLDRRLLLDLLNAGLRCPTFNDRQKAALHIAANDMNAYKNTPETLKYWPFDILIRKPSASIEAVNKFASLVAASAGRKKFGTEILRNNWKSSPGITSPFGHIWFEFTPAHTHLQWNMAVQYEIKILQGIVEEGLKAIGNAPQQRTPRVSLAPPAAGNNAANRPFGVSSSCSAGTPQIGNRGLRRHT</sequence>
<feature type="compositionally biased region" description="Polar residues" evidence="1">
    <location>
        <begin position="324"/>
        <end position="334"/>
    </location>
</feature>
<dbReference type="Proteomes" id="UP001219355">
    <property type="component" value="Chromosome 1"/>
</dbReference>
<reference evidence="2" key="1">
    <citation type="submission" date="2023-03" db="EMBL/GenBank/DDBJ databases">
        <title>Emydomyces testavorans Genome Sequence.</title>
        <authorList>
            <person name="Hoyer L."/>
        </authorList>
    </citation>
    <scope>NUCLEOTIDE SEQUENCE</scope>
    <source>
        <strain evidence="2">16-2883</strain>
    </source>
</reference>
<feature type="compositionally biased region" description="Polar residues" evidence="1">
    <location>
        <begin position="266"/>
        <end position="280"/>
    </location>
</feature>
<name>A0AAF0IHD4_9EURO</name>
<evidence type="ECO:0000256" key="1">
    <source>
        <dbReference type="SAM" id="MobiDB-lite"/>
    </source>
</evidence>
<accession>A0AAF0IHD4</accession>
<feature type="region of interest" description="Disordered" evidence="1">
    <location>
        <begin position="260"/>
        <end position="284"/>
    </location>
</feature>
<dbReference type="EMBL" id="CP120627">
    <property type="protein sequence ID" value="WEW56727.1"/>
    <property type="molecule type" value="Genomic_DNA"/>
</dbReference>
<feature type="region of interest" description="Disordered" evidence="1">
    <location>
        <begin position="304"/>
        <end position="334"/>
    </location>
</feature>
<dbReference type="AlphaFoldDB" id="A0AAF0IHD4"/>
<feature type="region of interest" description="Disordered" evidence="1">
    <location>
        <begin position="1"/>
        <end position="69"/>
    </location>
</feature>
<keyword evidence="3" id="KW-1185">Reference proteome</keyword>
<feature type="compositionally biased region" description="Basic and acidic residues" evidence="1">
    <location>
        <begin position="313"/>
        <end position="323"/>
    </location>
</feature>
<protein>
    <submittedName>
        <fullName evidence="2">Uncharacterized protein</fullName>
    </submittedName>
</protein>
<dbReference type="InterPro" id="IPR035979">
    <property type="entry name" value="RBD_domain_sf"/>
</dbReference>
<dbReference type="InterPro" id="IPR012677">
    <property type="entry name" value="Nucleotide-bd_a/b_plait_sf"/>
</dbReference>
<evidence type="ECO:0000313" key="2">
    <source>
        <dbReference type="EMBL" id="WEW56727.1"/>
    </source>
</evidence>
<organism evidence="2 3">
    <name type="scientific">Emydomyces testavorans</name>
    <dbReference type="NCBI Taxonomy" id="2070801"/>
    <lineage>
        <taxon>Eukaryota</taxon>
        <taxon>Fungi</taxon>
        <taxon>Dikarya</taxon>
        <taxon>Ascomycota</taxon>
        <taxon>Pezizomycotina</taxon>
        <taxon>Eurotiomycetes</taxon>
        <taxon>Eurotiomycetidae</taxon>
        <taxon>Onygenales</taxon>
        <taxon>Nannizziopsiaceae</taxon>
        <taxon>Emydomyces</taxon>
    </lineage>
</organism>
<feature type="compositionally biased region" description="Basic and acidic residues" evidence="1">
    <location>
        <begin position="52"/>
        <end position="69"/>
    </location>
</feature>
<gene>
    <name evidence="2" type="ORF">PRK78_002176</name>
</gene>
<proteinExistence type="predicted"/>
<dbReference type="GO" id="GO:0003676">
    <property type="term" value="F:nucleic acid binding"/>
    <property type="evidence" value="ECO:0007669"/>
    <property type="project" value="InterPro"/>
</dbReference>
<dbReference type="Gene3D" id="3.30.70.330">
    <property type="match status" value="1"/>
</dbReference>